<dbReference type="EMBL" id="GBXM01052943">
    <property type="protein sequence ID" value="JAH55634.1"/>
    <property type="molecule type" value="Transcribed_RNA"/>
</dbReference>
<evidence type="ECO:0000256" key="1">
    <source>
        <dbReference type="SAM" id="SignalP"/>
    </source>
</evidence>
<evidence type="ECO:0000313" key="2">
    <source>
        <dbReference type="EMBL" id="JAH55634.1"/>
    </source>
</evidence>
<organism evidence="2">
    <name type="scientific">Anguilla anguilla</name>
    <name type="common">European freshwater eel</name>
    <name type="synonym">Muraena anguilla</name>
    <dbReference type="NCBI Taxonomy" id="7936"/>
    <lineage>
        <taxon>Eukaryota</taxon>
        <taxon>Metazoa</taxon>
        <taxon>Chordata</taxon>
        <taxon>Craniata</taxon>
        <taxon>Vertebrata</taxon>
        <taxon>Euteleostomi</taxon>
        <taxon>Actinopterygii</taxon>
        <taxon>Neopterygii</taxon>
        <taxon>Teleostei</taxon>
        <taxon>Anguilliformes</taxon>
        <taxon>Anguillidae</taxon>
        <taxon>Anguilla</taxon>
    </lineage>
</organism>
<feature type="signal peptide" evidence="1">
    <location>
        <begin position="1"/>
        <end position="24"/>
    </location>
</feature>
<accession>A0A0E9TPH9</accession>
<protein>
    <submittedName>
        <fullName evidence="2">Uncharacterized protein</fullName>
    </submittedName>
</protein>
<name>A0A0E9TPH9_ANGAN</name>
<dbReference type="AlphaFoldDB" id="A0A0E9TPH9"/>
<keyword evidence="1" id="KW-0732">Signal</keyword>
<reference evidence="2" key="2">
    <citation type="journal article" date="2015" name="Fish Shellfish Immunol.">
        <title>Early steps in the European eel (Anguilla anguilla)-Vibrio vulnificus interaction in the gills: Role of the RtxA13 toxin.</title>
        <authorList>
            <person name="Callol A."/>
            <person name="Pajuelo D."/>
            <person name="Ebbesson L."/>
            <person name="Teles M."/>
            <person name="MacKenzie S."/>
            <person name="Amaro C."/>
        </authorList>
    </citation>
    <scope>NUCLEOTIDE SEQUENCE</scope>
</reference>
<sequence length="48" mass="5224">MHFSQLRFHPHILLTAFVFSAVSPHGSVRAAVRISAEPSGGIPGRDLR</sequence>
<reference evidence="2" key="1">
    <citation type="submission" date="2014-11" db="EMBL/GenBank/DDBJ databases">
        <authorList>
            <person name="Amaro Gonzalez C."/>
        </authorList>
    </citation>
    <scope>NUCLEOTIDE SEQUENCE</scope>
</reference>
<feature type="chain" id="PRO_5002433465" evidence="1">
    <location>
        <begin position="25"/>
        <end position="48"/>
    </location>
</feature>
<proteinExistence type="predicted"/>